<dbReference type="RefSeq" id="XP_014246069.1">
    <property type="nucleotide sequence ID" value="XM_014390583.2"/>
</dbReference>
<sequence>MRNSASIIKDCEQNVKVSIMEKKSFAENSKFVKVDKQPNNNIEEAPLQEIFLCKEVTLESVMNNFDRAFRRETYGILPQTDLSLEEIGEKPRKSSFWQRLQTFLFSRKKLSSLFSRSDTKTDFSAVSEGSIHEKNQDTADVSAAQNPAPKTAQDSQVVSPKLSHRQESQGSSAIKGKTSSGSKSSRAESGILSMLNRKISGRLKGQSKGQIGSSFDHSQGHVKQDTSLHSLAKRTTVYTHDLIFLTEEDRRDKYETARKKREKELSLLQTTLQQTLGPADSDELLVQDRNQIKSVLDLTNPVSRSPSNPVLETTSDQSKNLNCNEN</sequence>
<reference evidence="2" key="1">
    <citation type="submission" date="2022-01" db="UniProtKB">
        <authorList>
            <consortium name="EnsemblMetazoa"/>
        </authorList>
    </citation>
    <scope>IDENTIFICATION</scope>
</reference>
<feature type="region of interest" description="Disordered" evidence="1">
    <location>
        <begin position="124"/>
        <end position="189"/>
    </location>
</feature>
<dbReference type="AlphaFoldDB" id="A0A8I6TDC2"/>
<dbReference type="OrthoDB" id="10641835at2759"/>
<dbReference type="KEGG" id="clec:106664659"/>
<dbReference type="Proteomes" id="UP000494040">
    <property type="component" value="Unassembled WGS sequence"/>
</dbReference>
<feature type="compositionally biased region" description="Low complexity" evidence="1">
    <location>
        <begin position="170"/>
        <end position="184"/>
    </location>
</feature>
<evidence type="ECO:0000313" key="2">
    <source>
        <dbReference type="EnsemblMetazoa" id="XP_014246069.1"/>
    </source>
</evidence>
<proteinExistence type="predicted"/>
<dbReference type="GeneID" id="106664659"/>
<feature type="compositionally biased region" description="Polar residues" evidence="1">
    <location>
        <begin position="300"/>
        <end position="326"/>
    </location>
</feature>
<protein>
    <submittedName>
        <fullName evidence="2">Uncharacterized protein</fullName>
    </submittedName>
</protein>
<evidence type="ECO:0000313" key="3">
    <source>
        <dbReference type="Proteomes" id="UP000494040"/>
    </source>
</evidence>
<name>A0A8I6TDC2_CIMLE</name>
<keyword evidence="3" id="KW-1185">Reference proteome</keyword>
<evidence type="ECO:0000256" key="1">
    <source>
        <dbReference type="SAM" id="MobiDB-lite"/>
    </source>
</evidence>
<feature type="region of interest" description="Disordered" evidence="1">
    <location>
        <begin position="299"/>
        <end position="326"/>
    </location>
</feature>
<organism evidence="2 3">
    <name type="scientific">Cimex lectularius</name>
    <name type="common">Bed bug</name>
    <name type="synonym">Acanthia lectularia</name>
    <dbReference type="NCBI Taxonomy" id="79782"/>
    <lineage>
        <taxon>Eukaryota</taxon>
        <taxon>Metazoa</taxon>
        <taxon>Ecdysozoa</taxon>
        <taxon>Arthropoda</taxon>
        <taxon>Hexapoda</taxon>
        <taxon>Insecta</taxon>
        <taxon>Pterygota</taxon>
        <taxon>Neoptera</taxon>
        <taxon>Paraneoptera</taxon>
        <taxon>Hemiptera</taxon>
        <taxon>Heteroptera</taxon>
        <taxon>Panheteroptera</taxon>
        <taxon>Cimicomorpha</taxon>
        <taxon>Cimicidae</taxon>
        <taxon>Cimex</taxon>
    </lineage>
</organism>
<accession>A0A8I6TDC2</accession>
<dbReference type="EnsemblMetazoa" id="XM_014390583.2">
    <property type="protein sequence ID" value="XP_014246069.1"/>
    <property type="gene ID" value="LOC106664659"/>
</dbReference>